<dbReference type="RefSeq" id="WP_185778467.1">
    <property type="nucleotide sequence ID" value="NZ_JACJUU010000001.1"/>
</dbReference>
<keyword evidence="4" id="KW-0067">ATP-binding</keyword>
<gene>
    <name evidence="6" type="ORF">GTU67_01760</name>
</gene>
<evidence type="ECO:0000256" key="3">
    <source>
        <dbReference type="ARBA" id="ARBA00022741"/>
    </source>
</evidence>
<dbReference type="GO" id="GO:0006637">
    <property type="term" value="P:acyl-CoA metabolic process"/>
    <property type="evidence" value="ECO:0007669"/>
    <property type="project" value="TreeGrafter"/>
</dbReference>
<keyword evidence="3" id="KW-0547">Nucleotide-binding</keyword>
<comment type="similarity">
    <text evidence="1">Belongs to the ATP-dependent AMP-binding enzyme family.</text>
</comment>
<dbReference type="InterPro" id="IPR000873">
    <property type="entry name" value="AMP-dep_synth/lig_dom"/>
</dbReference>
<sequence>MNDQYSALYASYKWYVPSQFNISEVCIHRWATNPLEGRRPAILGEDEFGDTLRCSYGQLAETTCKLANGLLRMGVAQGDRVVVAMAQGPEFVAACMAILGVGGVVVPLSSILTAQQVTARVVNAQAKIAIVDSANIPSLLQAQSRYPALGQIIGFGFQHEATLSWSSLLARQNSSFRLAPTSAQSPAFLIYPMATDTPLQGIMLSHSALIGQLPGFVASQNWFPLPDDVFWTQSDWTTPDGLLNGLLPCLYFGRPIVGLQGNHSVQRTLSALIDYKVTNISVPWSSLRAVMVESPDLSPAQFSLRAIMATGTHPTPAIHEWCEAILGLSPNHVYGVTEAAYLIGHSHLRWPARPGSMGRAYPGHLVSVLDDTGRVCPAGTVGEIAVNRFDLNGFHDPAIFLGYWQQDDETAKRFRHNWFLTGDLASIDRDGYFWFAGHKQHSLAANSQAHENQAGPVSLSL</sequence>
<comment type="caution">
    <text evidence="6">The sequence shown here is derived from an EMBL/GenBank/DDBJ whole genome shotgun (WGS) entry which is preliminary data.</text>
</comment>
<proteinExistence type="inferred from homology"/>
<dbReference type="GO" id="GO:0015645">
    <property type="term" value="F:fatty acid ligase activity"/>
    <property type="evidence" value="ECO:0007669"/>
    <property type="project" value="TreeGrafter"/>
</dbReference>
<dbReference type="GO" id="GO:0005524">
    <property type="term" value="F:ATP binding"/>
    <property type="evidence" value="ECO:0007669"/>
    <property type="project" value="UniProtKB-KW"/>
</dbReference>
<organism evidence="6 7">
    <name type="scientific">Pusillimonas minor</name>
    <dbReference type="NCBI Taxonomy" id="2697024"/>
    <lineage>
        <taxon>Bacteria</taxon>
        <taxon>Pseudomonadati</taxon>
        <taxon>Pseudomonadota</taxon>
        <taxon>Betaproteobacteria</taxon>
        <taxon>Burkholderiales</taxon>
        <taxon>Alcaligenaceae</taxon>
        <taxon>Pusillimonas</taxon>
    </lineage>
</organism>
<dbReference type="SUPFAM" id="SSF56801">
    <property type="entry name" value="Acetyl-CoA synthetase-like"/>
    <property type="match status" value="1"/>
</dbReference>
<dbReference type="PANTHER" id="PTHR43605:SF10">
    <property type="entry name" value="ACYL-COA SYNTHETASE MEDIUM CHAIN FAMILY MEMBER 3"/>
    <property type="match status" value="1"/>
</dbReference>
<feature type="domain" description="AMP-dependent synthetase/ligase" evidence="5">
    <location>
        <begin position="39"/>
        <end position="387"/>
    </location>
</feature>
<accession>A0A842HK10</accession>
<dbReference type="InterPro" id="IPR042099">
    <property type="entry name" value="ANL_N_sf"/>
</dbReference>
<evidence type="ECO:0000256" key="1">
    <source>
        <dbReference type="ARBA" id="ARBA00006432"/>
    </source>
</evidence>
<dbReference type="AlphaFoldDB" id="A0A842HK10"/>
<evidence type="ECO:0000313" key="7">
    <source>
        <dbReference type="Proteomes" id="UP000545386"/>
    </source>
</evidence>
<dbReference type="EMBL" id="JACJUU010000001">
    <property type="protein sequence ID" value="MBC2768637.1"/>
    <property type="molecule type" value="Genomic_DNA"/>
</dbReference>
<keyword evidence="2" id="KW-0436">Ligase</keyword>
<evidence type="ECO:0000256" key="2">
    <source>
        <dbReference type="ARBA" id="ARBA00022598"/>
    </source>
</evidence>
<dbReference type="Gene3D" id="3.40.50.12780">
    <property type="entry name" value="N-terminal domain of ligase-like"/>
    <property type="match status" value="1"/>
</dbReference>
<dbReference type="InterPro" id="IPR051087">
    <property type="entry name" value="Mitochondrial_ACSM"/>
</dbReference>
<evidence type="ECO:0000313" key="6">
    <source>
        <dbReference type="EMBL" id="MBC2768637.1"/>
    </source>
</evidence>
<dbReference type="PANTHER" id="PTHR43605">
    <property type="entry name" value="ACYL-COENZYME A SYNTHETASE"/>
    <property type="match status" value="1"/>
</dbReference>
<keyword evidence="7" id="KW-1185">Reference proteome</keyword>
<name>A0A842HK10_9BURK</name>
<dbReference type="GO" id="GO:0004321">
    <property type="term" value="F:fatty-acyl-CoA synthase activity"/>
    <property type="evidence" value="ECO:0007669"/>
    <property type="project" value="TreeGrafter"/>
</dbReference>
<dbReference type="Pfam" id="PF00501">
    <property type="entry name" value="AMP-binding"/>
    <property type="match status" value="1"/>
</dbReference>
<reference evidence="6 7" key="1">
    <citation type="submission" date="2020-08" db="EMBL/GenBank/DDBJ databases">
        <title>Paraeoetvoesia sp. YC-7-48 draft genome sequence.</title>
        <authorList>
            <person name="Yao L."/>
        </authorList>
    </citation>
    <scope>NUCLEOTIDE SEQUENCE [LARGE SCALE GENOMIC DNA]</scope>
    <source>
        <strain evidence="7">YC-7-48</strain>
    </source>
</reference>
<dbReference type="GO" id="GO:0006633">
    <property type="term" value="P:fatty acid biosynthetic process"/>
    <property type="evidence" value="ECO:0007669"/>
    <property type="project" value="TreeGrafter"/>
</dbReference>
<protein>
    <submittedName>
        <fullName evidence="6">AMP-binding protein</fullName>
    </submittedName>
</protein>
<evidence type="ECO:0000256" key="4">
    <source>
        <dbReference type="ARBA" id="ARBA00022840"/>
    </source>
</evidence>
<evidence type="ECO:0000259" key="5">
    <source>
        <dbReference type="Pfam" id="PF00501"/>
    </source>
</evidence>
<dbReference type="Proteomes" id="UP000545386">
    <property type="component" value="Unassembled WGS sequence"/>
</dbReference>